<feature type="region of interest" description="Disordered" evidence="1">
    <location>
        <begin position="476"/>
        <end position="515"/>
    </location>
</feature>
<dbReference type="Gene3D" id="1.25.40.10">
    <property type="entry name" value="Tetratricopeptide repeat domain"/>
    <property type="match status" value="1"/>
</dbReference>
<dbReference type="EMBL" id="BJVY01000043">
    <property type="protein sequence ID" value="GEL74156.1"/>
    <property type="molecule type" value="Genomic_DNA"/>
</dbReference>
<proteinExistence type="predicted"/>
<evidence type="ECO:0000313" key="2">
    <source>
        <dbReference type="EMBL" id="GEL74156.1"/>
    </source>
</evidence>
<reference evidence="2 3" key="1">
    <citation type="submission" date="2019-07" db="EMBL/GenBank/DDBJ databases">
        <title>Whole genome shotgun sequence of Myxococcus virescens NBRC 100334.</title>
        <authorList>
            <person name="Hosoyama A."/>
            <person name="Uohara A."/>
            <person name="Ohji S."/>
            <person name="Ichikawa N."/>
        </authorList>
    </citation>
    <scope>NUCLEOTIDE SEQUENCE [LARGE SCALE GENOMIC DNA]</scope>
    <source>
        <strain evidence="2 3">NBRC 100334</strain>
    </source>
</reference>
<comment type="caution">
    <text evidence="2">The sequence shown here is derived from an EMBL/GenBank/DDBJ whole genome shotgun (WGS) entry which is preliminary data.</text>
</comment>
<sequence length="515" mass="56131">MGVSASPGRVGYRPSEYRGESDDMKRVVLGLFAAVVLHACAAHEKTGDRAAAVGDWKAAYASYRQALASEPDSPEIKLKFDAARTKALQDARQRAQTCAQVNDWNCALAESDFALSVEPGNAEIASFRAHAAQRVAMAQLDTAVEQAQQGQYAEAASLMDRALELSPVPEVKAHAEDVRRIITTQGRAQADRYLHEGNFIAAHELAQLVLRLDASASAWAQNIAAEYEHFITEEVERLSREGDAARAQRDWGRAQQSYGAALSLRQGGRAAPLEAYVRHMALADQRIAGRDWNGAAEAYHVALRTGQDDGFANHQLERVQLRPYRFVLHSVLVTPGRPDGRAWVGASNDIFTRLANRVTQMARQRGMTDLVKDLAMSIPHENRPQLRIEVHHPDGMHLTTQGRHGIYTDYGAEFVAIANAFDNRPVGFRVYIDGPHGSELLGSVDVPVHELVERRDVSLEGASILSLRLSTVSDSRQPGPYGGMAHVVPAPPPGARPPGARPPPPGRGHVASPTH</sequence>
<evidence type="ECO:0000313" key="3">
    <source>
        <dbReference type="Proteomes" id="UP000321224"/>
    </source>
</evidence>
<evidence type="ECO:0008006" key="4">
    <source>
        <dbReference type="Google" id="ProtNLM"/>
    </source>
</evidence>
<dbReference type="AlphaFoldDB" id="A0A511HKQ8"/>
<feature type="compositionally biased region" description="Pro residues" evidence="1">
    <location>
        <begin position="489"/>
        <end position="506"/>
    </location>
</feature>
<gene>
    <name evidence="2" type="ORF">MVI01_59400</name>
</gene>
<dbReference type="InterPro" id="IPR011990">
    <property type="entry name" value="TPR-like_helical_dom_sf"/>
</dbReference>
<name>A0A511HKQ8_9BACT</name>
<dbReference type="SUPFAM" id="SSF48452">
    <property type="entry name" value="TPR-like"/>
    <property type="match status" value="1"/>
</dbReference>
<evidence type="ECO:0000256" key="1">
    <source>
        <dbReference type="SAM" id="MobiDB-lite"/>
    </source>
</evidence>
<accession>A0A511HKQ8</accession>
<organism evidence="2 3">
    <name type="scientific">Myxococcus virescens</name>
    <dbReference type="NCBI Taxonomy" id="83456"/>
    <lineage>
        <taxon>Bacteria</taxon>
        <taxon>Pseudomonadati</taxon>
        <taxon>Myxococcota</taxon>
        <taxon>Myxococcia</taxon>
        <taxon>Myxococcales</taxon>
        <taxon>Cystobacterineae</taxon>
        <taxon>Myxococcaceae</taxon>
        <taxon>Myxococcus</taxon>
    </lineage>
</organism>
<protein>
    <recommendedName>
        <fullName evidence="4">Tetratricopeptide repeat protein</fullName>
    </recommendedName>
</protein>
<dbReference type="Proteomes" id="UP000321224">
    <property type="component" value="Unassembled WGS sequence"/>
</dbReference>